<dbReference type="GO" id="GO:0003677">
    <property type="term" value="F:DNA binding"/>
    <property type="evidence" value="ECO:0007669"/>
    <property type="project" value="TreeGrafter"/>
</dbReference>
<evidence type="ECO:0000256" key="6">
    <source>
        <dbReference type="ARBA" id="ARBA00023204"/>
    </source>
</evidence>
<evidence type="ECO:0000256" key="1">
    <source>
        <dbReference type="ARBA" id="ARBA00004123"/>
    </source>
</evidence>
<keyword evidence="7" id="KW-0539">Nucleus</keyword>
<protein>
    <recommendedName>
        <fullName evidence="3">Topoisomerase 1-associated factor 1</fullName>
    </recommendedName>
</protein>
<organism evidence="13">
    <name type="scientific">Spathaspora passalidarum (strain NRRL Y-27907 / 11-Y1)</name>
    <dbReference type="NCBI Taxonomy" id="619300"/>
    <lineage>
        <taxon>Eukaryota</taxon>
        <taxon>Fungi</taxon>
        <taxon>Dikarya</taxon>
        <taxon>Ascomycota</taxon>
        <taxon>Saccharomycotina</taxon>
        <taxon>Pichiomycetes</taxon>
        <taxon>Debaryomycetaceae</taxon>
        <taxon>Spathaspora</taxon>
    </lineage>
</organism>
<evidence type="ECO:0000256" key="4">
    <source>
        <dbReference type="ARBA" id="ARBA00022763"/>
    </source>
</evidence>
<dbReference type="GO" id="GO:0043111">
    <property type="term" value="P:replication fork arrest"/>
    <property type="evidence" value="ECO:0007669"/>
    <property type="project" value="TreeGrafter"/>
</dbReference>
<dbReference type="OrthoDB" id="310853at2759"/>
<feature type="region of interest" description="Disordered" evidence="10">
    <location>
        <begin position="978"/>
        <end position="1005"/>
    </location>
</feature>
<dbReference type="InterPro" id="IPR044998">
    <property type="entry name" value="Timeless"/>
</dbReference>
<feature type="domain" description="Timeless N-terminal" evidence="11">
    <location>
        <begin position="84"/>
        <end position="380"/>
    </location>
</feature>
<sequence length="1152" mass="130933">MSSSSDSETYEELGDFIVDEEPIQESNSQDESNEPDLANDRIRSLTTTLQPNQTPAQKLLRAHIAVLCSALGGPDHTSNITPPPYKLGHDALACLKDIKRWIRAVDERQNNYAVALACADSGLVKDLIVIMCQFDKKKTGIKVEKIRLACLELLVLLTWPVEFGAELSESQRLLFTEVRKVQVGYKKLILSYLNGAVLKSVIRLVLPVIKKSRLDREPRENQILKLVLYLVRNVVAIVPANASVSSKSSHRAVVVADDLPNGVSADDISINNVVSVFEKNKVLMLLLTISGSIGTEFDKDMFGEICLECIYLLVKGLSVSELLEKPTPKDPTNPSQPLQSVSTTAGMELQDLLASETKRKQSQTATVSTRHGRFGSLLSIKAPDSNPYVVSGQEALFTTSSTLTKLDKSKTWKNRTLFKYDSDEYVISRYPVYLTTTGRNILHEFVKSFLSGGCFNNLIETMSSRLTTISDMTVVDEYTKASYFFTISWFLSYEKQSIKLQQAQDYGSVGAALSSVNFILLTSYFRDSFGSKSWNSLHVAMLCFRELIQISNSLFGKQDADETDRDLAEGIIRKLFSFSDFVNIIAQIPQTAAKHSPAYLGVVVSVVNTLLESFETFANEDVELYIQSRRKKSKSKRNTERHPEALQDVIDASDDEQDAATAKEITKERKLDFKLTEARFFHTSIVNAYIAYLSRYDDLDASQIKICFKYFHRLFVVRKDFTGLYRLDFMQLLERLHHDLRGSSRARVDEFIYYFMKKFKIALERFPMPIELLFPRMEDLSCKIYLATGELYTKPEPNTRGPRLAKQLEFVRDFNRDEQVKILVSALKREDKLALLVWIISELERILSERILDDSSIAELNPGVHRRLFINNGNLRLLLKLIGFDLPFTMDENPELPTSVETATLTEFIDLIKKWKDQHGEFDDGKEPSFFLRAREDDEEEDYGEGDDIAFETAPGSGERMNIHELDALDELEQSLSQRSKGHARKKRPQRVHEHHRTSGERQRLPPVTRTFNSAEFVHDSDDESDDEKDAEFFAREERLRTLLGESGGIVDGRQLAEFKLRWAEIEKNGGVLPERRVDTSELFVNDDDDDDDDIMSDAPQSSTDSSKRSADEEEEEERQEVAPAKRLADDDDEEIAHVKRKRIVVSDDEDE</sequence>
<evidence type="ECO:0000259" key="11">
    <source>
        <dbReference type="Pfam" id="PF04821"/>
    </source>
</evidence>
<dbReference type="STRING" id="619300.G3AP37"/>
<dbReference type="AlphaFoldDB" id="G3AP37"/>
<comment type="subcellular location">
    <subcellularLocation>
        <location evidence="1">Nucleus</location>
    </subcellularLocation>
</comment>
<feature type="region of interest" description="Disordered" evidence="10">
    <location>
        <begin position="1076"/>
        <end position="1134"/>
    </location>
</feature>
<evidence type="ECO:0000256" key="2">
    <source>
        <dbReference type="ARBA" id="ARBA00008174"/>
    </source>
</evidence>
<gene>
    <name evidence="12" type="ORF">SPAPADRAFT_50663</name>
</gene>
<keyword evidence="8" id="KW-0469">Meiosis</keyword>
<dbReference type="FunCoup" id="G3AP37">
    <property type="interactions" value="61"/>
</dbReference>
<dbReference type="GeneID" id="18871469"/>
<dbReference type="InterPro" id="IPR006906">
    <property type="entry name" value="Timeless_N"/>
</dbReference>
<proteinExistence type="inferred from homology"/>
<keyword evidence="6" id="KW-0234">DNA repair</keyword>
<evidence type="ECO:0000256" key="9">
    <source>
        <dbReference type="ARBA" id="ARBA00023306"/>
    </source>
</evidence>
<evidence type="ECO:0000256" key="7">
    <source>
        <dbReference type="ARBA" id="ARBA00023242"/>
    </source>
</evidence>
<dbReference type="GO" id="GO:0051321">
    <property type="term" value="P:meiotic cell cycle"/>
    <property type="evidence" value="ECO:0007669"/>
    <property type="project" value="UniProtKB-KW"/>
</dbReference>
<evidence type="ECO:0000256" key="3">
    <source>
        <dbReference type="ARBA" id="ARBA00021529"/>
    </source>
</evidence>
<dbReference type="GO" id="GO:0006281">
    <property type="term" value="P:DNA repair"/>
    <property type="evidence" value="ECO:0007669"/>
    <property type="project" value="UniProtKB-KW"/>
</dbReference>
<dbReference type="Pfam" id="PF04821">
    <property type="entry name" value="TIMELESS"/>
    <property type="match status" value="1"/>
</dbReference>
<feature type="compositionally biased region" description="Acidic residues" evidence="10">
    <location>
        <begin position="8"/>
        <end position="23"/>
    </location>
</feature>
<dbReference type="GO" id="GO:0031298">
    <property type="term" value="C:replication fork protection complex"/>
    <property type="evidence" value="ECO:0007669"/>
    <property type="project" value="TreeGrafter"/>
</dbReference>
<name>G3AP37_SPAPN</name>
<dbReference type="KEGG" id="spaa:SPAPADRAFT_50663"/>
<evidence type="ECO:0000313" key="12">
    <source>
        <dbReference type="EMBL" id="EGW32068.1"/>
    </source>
</evidence>
<dbReference type="InParanoid" id="G3AP37"/>
<dbReference type="PANTHER" id="PTHR22940:SF4">
    <property type="entry name" value="PROTEIN TIMELESS HOMOLOG"/>
    <property type="match status" value="1"/>
</dbReference>
<dbReference type="Proteomes" id="UP000000709">
    <property type="component" value="Unassembled WGS sequence"/>
</dbReference>
<evidence type="ECO:0000256" key="5">
    <source>
        <dbReference type="ARBA" id="ARBA00022880"/>
    </source>
</evidence>
<feature type="region of interest" description="Disordered" evidence="10">
    <location>
        <begin position="1"/>
        <end position="37"/>
    </location>
</feature>
<evidence type="ECO:0000256" key="10">
    <source>
        <dbReference type="SAM" id="MobiDB-lite"/>
    </source>
</evidence>
<dbReference type="eggNOG" id="KOG1974">
    <property type="taxonomic scope" value="Eukaryota"/>
</dbReference>
<feature type="compositionally biased region" description="Acidic residues" evidence="10">
    <location>
        <begin position="1085"/>
        <end position="1096"/>
    </location>
</feature>
<dbReference type="HOGENOM" id="CLU_008440_0_0_1"/>
<feature type="compositionally biased region" description="Basic residues" evidence="10">
    <location>
        <begin position="980"/>
        <end position="996"/>
    </location>
</feature>
<dbReference type="PANTHER" id="PTHR22940">
    <property type="entry name" value="TIMEOUT/TIMELESS-2"/>
    <property type="match status" value="1"/>
</dbReference>
<comment type="similarity">
    <text evidence="2">Belongs to the timeless family.</text>
</comment>
<evidence type="ECO:0000256" key="8">
    <source>
        <dbReference type="ARBA" id="ARBA00023254"/>
    </source>
</evidence>
<keyword evidence="9" id="KW-0131">Cell cycle</keyword>
<keyword evidence="5" id="KW-0236">DNA replication inhibitor</keyword>
<keyword evidence="13" id="KW-1185">Reference proteome</keyword>
<dbReference type="OMA" id="VNHHRHT"/>
<dbReference type="EMBL" id="GL996502">
    <property type="protein sequence ID" value="EGW32068.1"/>
    <property type="molecule type" value="Genomic_DNA"/>
</dbReference>
<dbReference type="RefSeq" id="XP_007375344.1">
    <property type="nucleotide sequence ID" value="XM_007375282.1"/>
</dbReference>
<evidence type="ECO:0000313" key="13">
    <source>
        <dbReference type="Proteomes" id="UP000000709"/>
    </source>
</evidence>
<keyword evidence="4" id="KW-0227">DNA damage</keyword>
<reference evidence="12 13" key="1">
    <citation type="journal article" date="2011" name="Proc. Natl. Acad. Sci. U.S.A.">
        <title>Comparative genomics of xylose-fermenting fungi for enhanced biofuel production.</title>
        <authorList>
            <person name="Wohlbach D.J."/>
            <person name="Kuo A."/>
            <person name="Sato T.K."/>
            <person name="Potts K.M."/>
            <person name="Salamov A.A."/>
            <person name="LaButti K.M."/>
            <person name="Sun H."/>
            <person name="Clum A."/>
            <person name="Pangilinan J.L."/>
            <person name="Lindquist E.A."/>
            <person name="Lucas S."/>
            <person name="Lapidus A."/>
            <person name="Jin M."/>
            <person name="Gunawan C."/>
            <person name="Balan V."/>
            <person name="Dale B.E."/>
            <person name="Jeffries T.W."/>
            <person name="Zinkel R."/>
            <person name="Barry K.W."/>
            <person name="Grigoriev I.V."/>
            <person name="Gasch A.P."/>
        </authorList>
    </citation>
    <scope>NUCLEOTIDE SEQUENCE [LARGE SCALE GENOMIC DNA]</scope>
    <source>
        <strain evidence="13">NRRL Y-27907 / 11-Y1</strain>
    </source>
</reference>
<dbReference type="GO" id="GO:0000076">
    <property type="term" value="P:DNA replication checkpoint signaling"/>
    <property type="evidence" value="ECO:0007669"/>
    <property type="project" value="TreeGrafter"/>
</dbReference>
<accession>G3AP37</accession>